<keyword evidence="2" id="KW-0472">Membrane</keyword>
<feature type="compositionally biased region" description="Pro residues" evidence="1">
    <location>
        <begin position="247"/>
        <end position="260"/>
    </location>
</feature>
<feature type="region of interest" description="Disordered" evidence="1">
    <location>
        <begin position="80"/>
        <end position="304"/>
    </location>
</feature>
<evidence type="ECO:0000313" key="3">
    <source>
        <dbReference type="EMBL" id="MBB5934609.1"/>
    </source>
</evidence>
<dbReference type="EMBL" id="JACHJL010000003">
    <property type="protein sequence ID" value="MBB5934609.1"/>
    <property type="molecule type" value="Genomic_DNA"/>
</dbReference>
<dbReference type="AlphaFoldDB" id="A0A7W9Q6N7"/>
<dbReference type="Proteomes" id="UP000588098">
    <property type="component" value="Unassembled WGS sequence"/>
</dbReference>
<feature type="compositionally biased region" description="Low complexity" evidence="1">
    <location>
        <begin position="163"/>
        <end position="172"/>
    </location>
</feature>
<evidence type="ECO:0000313" key="4">
    <source>
        <dbReference type="Proteomes" id="UP000588098"/>
    </source>
</evidence>
<keyword evidence="4" id="KW-1185">Reference proteome</keyword>
<organism evidence="3 4">
    <name type="scientific">Streptomyces zagrosensis</name>
    <dbReference type="NCBI Taxonomy" id="1042984"/>
    <lineage>
        <taxon>Bacteria</taxon>
        <taxon>Bacillati</taxon>
        <taxon>Actinomycetota</taxon>
        <taxon>Actinomycetes</taxon>
        <taxon>Kitasatosporales</taxon>
        <taxon>Streptomycetaceae</taxon>
        <taxon>Streptomyces</taxon>
    </lineage>
</organism>
<feature type="region of interest" description="Disordered" evidence="1">
    <location>
        <begin position="324"/>
        <end position="358"/>
    </location>
</feature>
<feature type="transmembrane region" description="Helical" evidence="2">
    <location>
        <begin position="478"/>
        <end position="495"/>
    </location>
</feature>
<accession>A0A7W9Q6N7</accession>
<comment type="caution">
    <text evidence="3">The sequence shown here is derived from an EMBL/GenBank/DDBJ whole genome shotgun (WGS) entry which is preliminary data.</text>
</comment>
<protein>
    <submittedName>
        <fullName evidence="3">Uncharacterized protein</fullName>
    </submittedName>
</protein>
<keyword evidence="2" id="KW-0812">Transmembrane</keyword>
<feature type="compositionally biased region" description="Low complexity" evidence="1">
    <location>
        <begin position="80"/>
        <end position="92"/>
    </location>
</feature>
<name>A0A7W9Q6N7_9ACTN</name>
<feature type="compositionally biased region" description="Basic and acidic residues" evidence="1">
    <location>
        <begin position="143"/>
        <end position="153"/>
    </location>
</feature>
<keyword evidence="2" id="KW-1133">Transmembrane helix</keyword>
<proteinExistence type="predicted"/>
<evidence type="ECO:0000256" key="1">
    <source>
        <dbReference type="SAM" id="MobiDB-lite"/>
    </source>
</evidence>
<feature type="transmembrane region" description="Helical" evidence="2">
    <location>
        <begin position="434"/>
        <end position="452"/>
    </location>
</feature>
<feature type="compositionally biased region" description="Acidic residues" evidence="1">
    <location>
        <begin position="339"/>
        <end position="354"/>
    </location>
</feature>
<sequence length="501" mass="50430">MVGIESDQLVYDYLGKVGDLAQRQGLLSGDRVRLVSEVRADIDRRRAVAPGGDSPAAVKKLLAKIGTPAEVVAAAGGRSAGAAGAAPSEGAGADVGPAQGSGSGYAGVGHAADSGSGRAGGEASPDRGGLAGLSSVADQAARAAREKLSRLTERGSLTGGLTSGLTGRFTSSPRRDAGGSPGQTVRPATPDPWAEQPTEQGREGRRGPGLRKTRPGEASKTDGANAAGRASEADGAGRGGFAASPRVPAPRPPVRPPNAASPPHLAGEDELGPRQSAPDWWRTEPGPLDISPFDGSGPFAPQGAGAGYMDGFVGGIELPELLHPPTDPGRQPVEKVPAEDEDAETVEGADDGAAVDEGGGKRRGLVRRMLLPRRGGGAKAKGDSGAGGGSVAWLPVVAALSLVGGAAFGSWIALGVGWVLAYNTRSLSRNEAKFAAIGVPSLAVFGGLVWLWGRSEGRWGAAIAEGGMDDALDGTTPGVIRAAAIGSALYLVWRARRRPVG</sequence>
<reference evidence="3 4" key="1">
    <citation type="submission" date="2020-08" db="EMBL/GenBank/DDBJ databases">
        <title>Genomic Encyclopedia of Type Strains, Phase III (KMG-III): the genomes of soil and plant-associated and newly described type strains.</title>
        <authorList>
            <person name="Whitman W."/>
        </authorList>
    </citation>
    <scope>NUCLEOTIDE SEQUENCE [LARGE SCALE GENOMIC DNA]</scope>
    <source>
        <strain evidence="3 4">CECT 8305</strain>
    </source>
</reference>
<gene>
    <name evidence="3" type="ORF">FHS42_001656</name>
</gene>
<feature type="transmembrane region" description="Helical" evidence="2">
    <location>
        <begin position="393"/>
        <end position="422"/>
    </location>
</feature>
<evidence type="ECO:0000256" key="2">
    <source>
        <dbReference type="SAM" id="Phobius"/>
    </source>
</evidence>